<gene>
    <name evidence="10" type="ordered locus">Clole_0265</name>
</gene>
<comment type="similarity">
    <text evidence="1 7">Belongs to the class-II pyridine nucleotide-disulfide oxidoreductase family.</text>
</comment>
<reference evidence="10 11" key="1">
    <citation type="journal article" date="2011" name="J. Bacteriol.">
        <title>Complete genome sequence of the cellulose-degrading bacterium Cellulosilyticum lentocellum.</title>
        <authorList>
            <consortium name="US DOE Joint Genome Institute"/>
            <person name="Miller D.A."/>
            <person name="Suen G."/>
            <person name="Bruce D."/>
            <person name="Copeland A."/>
            <person name="Cheng J.F."/>
            <person name="Detter C."/>
            <person name="Goodwin L.A."/>
            <person name="Han C.S."/>
            <person name="Hauser L.J."/>
            <person name="Land M.L."/>
            <person name="Lapidus A."/>
            <person name="Lucas S."/>
            <person name="Meincke L."/>
            <person name="Pitluck S."/>
            <person name="Tapia R."/>
            <person name="Teshima H."/>
            <person name="Woyke T."/>
            <person name="Fox B.G."/>
            <person name="Angert E.R."/>
            <person name="Currie C.R."/>
        </authorList>
    </citation>
    <scope>NUCLEOTIDE SEQUENCE [LARGE SCALE GENOMIC DNA]</scope>
    <source>
        <strain evidence="11">ATCC 49066 / DSM 5427 / NCIMB 11756 / RHM5</strain>
    </source>
</reference>
<comment type="cofactor">
    <cofactor evidence="8">
        <name>FAD</name>
        <dbReference type="ChEBI" id="CHEBI:57692"/>
    </cofactor>
    <text evidence="8">Binds 1 FAD per subunit.</text>
</comment>
<evidence type="ECO:0000313" key="10">
    <source>
        <dbReference type="EMBL" id="ADZ82016.1"/>
    </source>
</evidence>
<comment type="catalytic activity">
    <reaction evidence="7">
        <text>[thioredoxin]-dithiol + NADP(+) = [thioredoxin]-disulfide + NADPH + H(+)</text>
        <dbReference type="Rhea" id="RHEA:20345"/>
        <dbReference type="Rhea" id="RHEA-COMP:10698"/>
        <dbReference type="Rhea" id="RHEA-COMP:10700"/>
        <dbReference type="ChEBI" id="CHEBI:15378"/>
        <dbReference type="ChEBI" id="CHEBI:29950"/>
        <dbReference type="ChEBI" id="CHEBI:50058"/>
        <dbReference type="ChEBI" id="CHEBI:57783"/>
        <dbReference type="ChEBI" id="CHEBI:58349"/>
        <dbReference type="EC" id="1.8.1.9"/>
    </reaction>
</comment>
<dbReference type="InterPro" id="IPR008255">
    <property type="entry name" value="Pyr_nucl-diS_OxRdtase_2_AS"/>
</dbReference>
<dbReference type="Proteomes" id="UP000008467">
    <property type="component" value="Chromosome"/>
</dbReference>
<evidence type="ECO:0000256" key="6">
    <source>
        <dbReference type="ARBA" id="ARBA00023284"/>
    </source>
</evidence>
<sequence length="303" mass="32239">MYDVIIIGAGTAGLSASIYTSRAGKSTLLLEGYLPGGQIVSSKEIENYPGIKHISGADFASALYEQALSLGATIKYENATSIEGFPDKKVVRTDQATYECKSIIIATGATKRALGLEREQELTGLGVSYCAVCDGAFFKGKEVAVVGGGNTAVEDAIFLSAYCKKVYLIHRKDSFRAETRLVETLEARENVSFILESVVTKLHGEGRLEGIDIKSKSGEETFLPLDGLFVAVGQIPANDFCANMVALDPEGYIIAGENCKTNAEGIFVAGDCRTKTIRQLTTASSDGTIAGLAACEYIDSLTH</sequence>
<organism evidence="10 11">
    <name type="scientific">Cellulosilyticum lentocellum (strain ATCC 49066 / DSM 5427 / NCIMB 11756 / RHM5)</name>
    <name type="common">Clostridium lentocellum</name>
    <dbReference type="NCBI Taxonomy" id="642492"/>
    <lineage>
        <taxon>Bacteria</taxon>
        <taxon>Bacillati</taxon>
        <taxon>Bacillota</taxon>
        <taxon>Clostridia</taxon>
        <taxon>Lachnospirales</taxon>
        <taxon>Cellulosilyticaceae</taxon>
        <taxon>Cellulosilyticum</taxon>
    </lineage>
</organism>
<evidence type="ECO:0000259" key="9">
    <source>
        <dbReference type="Pfam" id="PF07992"/>
    </source>
</evidence>
<protein>
    <recommendedName>
        <fullName evidence="7">Thioredoxin reductase</fullName>
        <ecNumber evidence="7">1.8.1.9</ecNumber>
    </recommendedName>
</protein>
<keyword evidence="8" id="KW-0521">NADP</keyword>
<keyword evidence="5" id="KW-1015">Disulfide bond</keyword>
<evidence type="ECO:0000256" key="5">
    <source>
        <dbReference type="ARBA" id="ARBA00023157"/>
    </source>
</evidence>
<dbReference type="NCBIfam" id="TIGR01292">
    <property type="entry name" value="TRX_reduct"/>
    <property type="match status" value="1"/>
</dbReference>
<dbReference type="InterPro" id="IPR005982">
    <property type="entry name" value="Thioredox_Rdtase"/>
</dbReference>
<keyword evidence="6 7" id="KW-0676">Redox-active center</keyword>
<evidence type="ECO:0000256" key="3">
    <source>
        <dbReference type="ARBA" id="ARBA00022827"/>
    </source>
</evidence>
<accession>F2JIU4</accession>
<proteinExistence type="inferred from homology"/>
<dbReference type="PRINTS" id="PR00469">
    <property type="entry name" value="PNDRDTASEII"/>
</dbReference>
<evidence type="ECO:0000256" key="8">
    <source>
        <dbReference type="RuleBase" id="RU003881"/>
    </source>
</evidence>
<evidence type="ECO:0000256" key="1">
    <source>
        <dbReference type="ARBA" id="ARBA00009333"/>
    </source>
</evidence>
<comment type="subunit">
    <text evidence="7">Homodimer.</text>
</comment>
<dbReference type="InterPro" id="IPR050097">
    <property type="entry name" value="Ferredoxin-NADP_redctase_2"/>
</dbReference>
<dbReference type="KEGG" id="cle:Clole_0265"/>
<keyword evidence="4 7" id="KW-0560">Oxidoreductase</keyword>
<keyword evidence="11" id="KW-1185">Reference proteome</keyword>
<dbReference type="PRINTS" id="PR00368">
    <property type="entry name" value="FADPNR"/>
</dbReference>
<name>F2JIU4_CELLD</name>
<dbReference type="GO" id="GO:0004791">
    <property type="term" value="F:thioredoxin-disulfide reductase (NADPH) activity"/>
    <property type="evidence" value="ECO:0007669"/>
    <property type="project" value="UniProtKB-UniRule"/>
</dbReference>
<dbReference type="HOGENOM" id="CLU_031864_5_3_9"/>
<dbReference type="PROSITE" id="PS00573">
    <property type="entry name" value="PYRIDINE_REDOX_2"/>
    <property type="match status" value="1"/>
</dbReference>
<dbReference type="SUPFAM" id="SSF51905">
    <property type="entry name" value="FAD/NAD(P)-binding domain"/>
    <property type="match status" value="1"/>
</dbReference>
<dbReference type="STRING" id="642492.Clole_0265"/>
<dbReference type="EMBL" id="CP002582">
    <property type="protein sequence ID" value="ADZ82016.1"/>
    <property type="molecule type" value="Genomic_DNA"/>
</dbReference>
<dbReference type="InterPro" id="IPR036188">
    <property type="entry name" value="FAD/NAD-bd_sf"/>
</dbReference>
<evidence type="ECO:0000313" key="11">
    <source>
        <dbReference type="Proteomes" id="UP000008467"/>
    </source>
</evidence>
<dbReference type="InterPro" id="IPR023753">
    <property type="entry name" value="FAD/NAD-binding_dom"/>
</dbReference>
<evidence type="ECO:0000256" key="7">
    <source>
        <dbReference type="RuleBase" id="RU003880"/>
    </source>
</evidence>
<dbReference type="eggNOG" id="COG0492">
    <property type="taxonomic scope" value="Bacteria"/>
</dbReference>
<evidence type="ECO:0000256" key="2">
    <source>
        <dbReference type="ARBA" id="ARBA00022630"/>
    </source>
</evidence>
<feature type="domain" description="FAD/NAD(P)-binding" evidence="9">
    <location>
        <begin position="2"/>
        <end position="287"/>
    </location>
</feature>
<dbReference type="AlphaFoldDB" id="F2JIU4"/>
<dbReference type="Gene3D" id="3.50.50.60">
    <property type="entry name" value="FAD/NAD(P)-binding domain"/>
    <property type="match status" value="2"/>
</dbReference>
<dbReference type="PANTHER" id="PTHR48105">
    <property type="entry name" value="THIOREDOXIN REDUCTASE 1-RELATED-RELATED"/>
    <property type="match status" value="1"/>
</dbReference>
<evidence type="ECO:0000256" key="4">
    <source>
        <dbReference type="ARBA" id="ARBA00023002"/>
    </source>
</evidence>
<dbReference type="Pfam" id="PF07992">
    <property type="entry name" value="Pyr_redox_2"/>
    <property type="match status" value="1"/>
</dbReference>
<keyword evidence="2 7" id="KW-0285">Flavoprotein</keyword>
<dbReference type="GO" id="GO:0019430">
    <property type="term" value="P:removal of superoxide radicals"/>
    <property type="evidence" value="ECO:0007669"/>
    <property type="project" value="UniProtKB-UniRule"/>
</dbReference>
<dbReference type="RefSeq" id="WP_013655317.1">
    <property type="nucleotide sequence ID" value="NC_015275.1"/>
</dbReference>
<keyword evidence="3 7" id="KW-0274">FAD</keyword>
<dbReference type="EC" id="1.8.1.9" evidence="7"/>
<dbReference type="GO" id="GO:0005737">
    <property type="term" value="C:cytoplasm"/>
    <property type="evidence" value="ECO:0007669"/>
    <property type="project" value="InterPro"/>
</dbReference>